<keyword evidence="2" id="KW-1185">Reference proteome</keyword>
<name>A0A9W6NKR4_9ACTN</name>
<dbReference type="Proteomes" id="UP001143480">
    <property type="component" value="Unassembled WGS sequence"/>
</dbReference>
<dbReference type="InterPro" id="IPR010520">
    <property type="entry name" value="FrsA-like"/>
</dbReference>
<dbReference type="EMBL" id="BSFP01000006">
    <property type="protein sequence ID" value="GLL00102.1"/>
    <property type="molecule type" value="Genomic_DNA"/>
</dbReference>
<evidence type="ECO:0008006" key="3">
    <source>
        <dbReference type="Google" id="ProtNLM"/>
    </source>
</evidence>
<dbReference type="SUPFAM" id="SSF53474">
    <property type="entry name" value="alpha/beta-Hydrolases"/>
    <property type="match status" value="1"/>
</dbReference>
<gene>
    <name evidence="1" type="ORF">GCM10017581_018420</name>
</gene>
<sequence length="352" mass="38619">MNDLGELKEYVRVHAKGQRIPQYQHILDRIVTDEGSGPGSWVGEWCAAGADRQRQGRHVDAVRRFALARFPFVDGPARADAAARCVAAVERWSADVAGVEPLTVELKDGTVRCWTYGLSSAEKRPLFLVMGGIVSVKEQWAPMLAQARRLGLAVVVTEMPSVGENTVPYDPDAWQMIPGLLDELADRADVRQTYATALSFSGHLALRAAVDDPRIRAVITVGAPVGRFFTDVEWQEGLPAVTLDTLGHLIGVPAAAIPGRLAERAIAVEQLQALEIPVYYVASRRDEIVPYAETALLRDGVRRLELLEHDDVHASPGHVVRTQLWTTRALLQARGVRNAQTGLLNVLLRLAR</sequence>
<dbReference type="Gene3D" id="3.40.50.1820">
    <property type="entry name" value="alpha/beta hydrolase"/>
    <property type="match status" value="1"/>
</dbReference>
<reference evidence="1" key="2">
    <citation type="submission" date="2023-01" db="EMBL/GenBank/DDBJ databases">
        <authorList>
            <person name="Sun Q."/>
            <person name="Evtushenko L."/>
        </authorList>
    </citation>
    <scope>NUCLEOTIDE SEQUENCE</scope>
    <source>
        <strain evidence="1">VKM Ac-1321</strain>
    </source>
</reference>
<dbReference type="InterPro" id="IPR029058">
    <property type="entry name" value="AB_hydrolase_fold"/>
</dbReference>
<dbReference type="RefSeq" id="WP_271189079.1">
    <property type="nucleotide sequence ID" value="NZ_BSFP01000006.1"/>
</dbReference>
<organism evidence="1 2">
    <name type="scientific">Dactylosporangium matsuzakiense</name>
    <dbReference type="NCBI Taxonomy" id="53360"/>
    <lineage>
        <taxon>Bacteria</taxon>
        <taxon>Bacillati</taxon>
        <taxon>Actinomycetota</taxon>
        <taxon>Actinomycetes</taxon>
        <taxon>Micromonosporales</taxon>
        <taxon>Micromonosporaceae</taxon>
        <taxon>Dactylosporangium</taxon>
    </lineage>
</organism>
<proteinExistence type="predicted"/>
<evidence type="ECO:0000313" key="2">
    <source>
        <dbReference type="Proteomes" id="UP001143480"/>
    </source>
</evidence>
<protein>
    <recommendedName>
        <fullName evidence="3">Alpha/beta hydrolase</fullName>
    </recommendedName>
</protein>
<dbReference type="Pfam" id="PF06500">
    <property type="entry name" value="FrsA-like"/>
    <property type="match status" value="1"/>
</dbReference>
<dbReference type="AlphaFoldDB" id="A0A9W6NKR4"/>
<comment type="caution">
    <text evidence="1">The sequence shown here is derived from an EMBL/GenBank/DDBJ whole genome shotgun (WGS) entry which is preliminary data.</text>
</comment>
<accession>A0A9W6NKR4</accession>
<reference evidence="1" key="1">
    <citation type="journal article" date="2014" name="Int. J. Syst. Evol. Microbiol.">
        <title>Complete genome sequence of Corynebacterium casei LMG S-19264T (=DSM 44701T), isolated from a smear-ripened cheese.</title>
        <authorList>
            <consortium name="US DOE Joint Genome Institute (JGI-PGF)"/>
            <person name="Walter F."/>
            <person name="Albersmeier A."/>
            <person name="Kalinowski J."/>
            <person name="Ruckert C."/>
        </authorList>
    </citation>
    <scope>NUCLEOTIDE SEQUENCE</scope>
    <source>
        <strain evidence="1">VKM Ac-1321</strain>
    </source>
</reference>
<evidence type="ECO:0000313" key="1">
    <source>
        <dbReference type="EMBL" id="GLL00102.1"/>
    </source>
</evidence>